<evidence type="ECO:0000313" key="2">
    <source>
        <dbReference type="EMBL" id="AGZ17794.1"/>
    </source>
</evidence>
<accession>A0A0A0P373</accession>
<reference evidence="2 3" key="1">
    <citation type="submission" date="2013-08" db="EMBL/GenBank/DDBJ databases">
        <authorList>
            <person name="Tong Y."/>
            <person name="Hua Y."/>
            <person name="Mi Z."/>
            <person name="An X."/>
            <person name="Pei G."/>
            <person name="Wang W."/>
            <person name="Xu X."/>
            <person name="Li S."/>
        </authorList>
    </citation>
    <scope>NUCLEOTIDE SEQUENCE [LARGE SCALE GENOMIC DNA]</scope>
    <source>
        <strain evidence="2">Sewage</strain>
    </source>
</reference>
<sequence>MIPEKVQRKADEILARYYAKEIAPKRLKGFGKVSAFNVGYSWRLVTWDEGETWDLLSHEEYNNKTRGRRQRLQVKGKR</sequence>
<gene>
    <name evidence="2" type="ORF">IME_EC2_3</name>
</gene>
<name>A0A0A0P373_9CAUD</name>
<dbReference type="EMBL" id="KF591601">
    <property type="protein sequence ID" value="AGZ17794.1"/>
    <property type="molecule type" value="Genomic_DNA"/>
</dbReference>
<feature type="domain" description="ParE-like toxin" evidence="1">
    <location>
        <begin position="5"/>
        <end position="63"/>
    </location>
</feature>
<keyword evidence="3" id="KW-1185">Reference proteome</keyword>
<evidence type="ECO:0000313" key="3">
    <source>
        <dbReference type="Proteomes" id="UP000030156"/>
    </source>
</evidence>
<dbReference type="InterPro" id="IPR056925">
    <property type="entry name" value="ParE-like"/>
</dbReference>
<organism evidence="2 3">
    <name type="scientific">Enterobacteria phage IME_EC2</name>
    <dbReference type="NCBI Taxonomy" id="1414766"/>
    <lineage>
        <taxon>Viruses</taxon>
        <taxon>Duplodnaviria</taxon>
        <taxon>Heunggongvirae</taxon>
        <taxon>Uroviricota</taxon>
        <taxon>Caudoviricetes</taxon>
        <taxon>Murrayvirus</taxon>
        <taxon>Murrayvirus EC2</taxon>
    </lineage>
</organism>
<evidence type="ECO:0000259" key="1">
    <source>
        <dbReference type="Pfam" id="PF24732"/>
    </source>
</evidence>
<dbReference type="Proteomes" id="UP000030156">
    <property type="component" value="Segment"/>
</dbReference>
<dbReference type="Pfam" id="PF24732">
    <property type="entry name" value="ParE_like"/>
    <property type="match status" value="1"/>
</dbReference>
<proteinExistence type="predicted"/>
<protein>
    <recommendedName>
        <fullName evidence="1">ParE-like toxin domain-containing protein</fullName>
    </recommendedName>
</protein>